<dbReference type="InterPro" id="IPR001647">
    <property type="entry name" value="HTH_TetR"/>
</dbReference>
<dbReference type="Proteomes" id="UP001223978">
    <property type="component" value="Unassembled WGS sequence"/>
</dbReference>
<dbReference type="Pfam" id="PF00440">
    <property type="entry name" value="TetR_N"/>
    <property type="match status" value="1"/>
</dbReference>
<keyword evidence="2 4" id="KW-0238">DNA-binding</keyword>
<organism evidence="7 8">
    <name type="scientific">Streptomyces cavernicola</name>
    <dbReference type="NCBI Taxonomy" id="3043613"/>
    <lineage>
        <taxon>Bacteria</taxon>
        <taxon>Bacillati</taxon>
        <taxon>Actinomycetota</taxon>
        <taxon>Actinomycetes</taxon>
        <taxon>Kitasatosporales</taxon>
        <taxon>Streptomycetaceae</taxon>
        <taxon>Streptomyces</taxon>
    </lineage>
</organism>
<dbReference type="Gene3D" id="1.10.357.10">
    <property type="entry name" value="Tetracycline Repressor, domain 2"/>
    <property type="match status" value="1"/>
</dbReference>
<accession>A0ABT6S326</accession>
<dbReference type="PRINTS" id="PR00455">
    <property type="entry name" value="HTHTETR"/>
</dbReference>
<keyword evidence="3" id="KW-0804">Transcription</keyword>
<evidence type="ECO:0000256" key="4">
    <source>
        <dbReference type="PROSITE-ProRule" id="PRU00335"/>
    </source>
</evidence>
<sequence>MGRLSRAQLQQLNRAKVLAAAREEFAARGFPGAKVDSIAERAGLTRGAVYSNFPGKQALYFAVLAELAESEPERYGTDSGAGTGRGGEGECSPRTAIAAFARAWTARLPLAGDRAAAAAGAGEAVDARLDTHLMSEVLADERTRQPYGQLLKLDALLLALALEQLRPAEQAYPQERPQDCLQDGRSDRARMVRVAESVLTSLHGARQLADAAPGFIEPFTVINACERLADAAPHDTWAPPHLPYVPHARPVDEPWGAASPESSVGHSLGGADATSTPLPMDAVRAAPARLGGDGVLVVLGLHRLEAVEEAVRAVPPGTTVTAVIVSGSPDELIPLARLAVADVTSCLRASFPPWAWPRLQVVYDASGSLAAAAGLPAVSDGTEAAVRIAGGRIVARADGRGACHAAATADLAPLVSTAG</sequence>
<name>A0ABT6S326_9ACTN</name>
<dbReference type="PROSITE" id="PS50977">
    <property type="entry name" value="HTH_TETR_2"/>
    <property type="match status" value="1"/>
</dbReference>
<feature type="region of interest" description="Disordered" evidence="5">
    <location>
        <begin position="253"/>
        <end position="275"/>
    </location>
</feature>
<dbReference type="PANTHER" id="PTHR30055">
    <property type="entry name" value="HTH-TYPE TRANSCRIPTIONAL REGULATOR RUTR"/>
    <property type="match status" value="1"/>
</dbReference>
<evidence type="ECO:0000259" key="6">
    <source>
        <dbReference type="PROSITE" id="PS50977"/>
    </source>
</evidence>
<feature type="domain" description="HTH tetR-type" evidence="6">
    <location>
        <begin position="11"/>
        <end position="71"/>
    </location>
</feature>
<evidence type="ECO:0000256" key="1">
    <source>
        <dbReference type="ARBA" id="ARBA00023015"/>
    </source>
</evidence>
<evidence type="ECO:0000256" key="5">
    <source>
        <dbReference type="SAM" id="MobiDB-lite"/>
    </source>
</evidence>
<dbReference type="InterPro" id="IPR009057">
    <property type="entry name" value="Homeodomain-like_sf"/>
</dbReference>
<gene>
    <name evidence="7" type="ORF">QIS96_00380</name>
</gene>
<keyword evidence="1" id="KW-0805">Transcription regulation</keyword>
<comment type="caution">
    <text evidence="7">The sequence shown here is derived from an EMBL/GenBank/DDBJ whole genome shotgun (WGS) entry which is preliminary data.</text>
</comment>
<protein>
    <submittedName>
        <fullName evidence="7">TetR/AcrR family transcriptional regulator</fullName>
    </submittedName>
</protein>
<dbReference type="SUPFAM" id="SSF46689">
    <property type="entry name" value="Homeodomain-like"/>
    <property type="match status" value="1"/>
</dbReference>
<keyword evidence="8" id="KW-1185">Reference proteome</keyword>
<evidence type="ECO:0000313" key="7">
    <source>
        <dbReference type="EMBL" id="MDI3402294.1"/>
    </source>
</evidence>
<dbReference type="RefSeq" id="WP_282540259.1">
    <property type="nucleotide sequence ID" value="NZ_JASCIQ010000001.1"/>
</dbReference>
<reference evidence="7 8" key="1">
    <citation type="submission" date="2023-05" db="EMBL/GenBank/DDBJ databases">
        <title>Draft genome sequence of Streptomyces sp. B-S-A6 isolated from a cave soil in Thailand.</title>
        <authorList>
            <person name="Chamroensaksri N."/>
            <person name="Muangham S."/>
        </authorList>
    </citation>
    <scope>NUCLEOTIDE SEQUENCE [LARGE SCALE GENOMIC DNA]</scope>
    <source>
        <strain evidence="7 8">B-S-A6</strain>
    </source>
</reference>
<feature type="DNA-binding region" description="H-T-H motif" evidence="4">
    <location>
        <begin position="34"/>
        <end position="53"/>
    </location>
</feature>
<dbReference type="InterPro" id="IPR050109">
    <property type="entry name" value="HTH-type_TetR-like_transc_reg"/>
</dbReference>
<dbReference type="EMBL" id="JASCIQ010000001">
    <property type="protein sequence ID" value="MDI3402294.1"/>
    <property type="molecule type" value="Genomic_DNA"/>
</dbReference>
<proteinExistence type="predicted"/>
<dbReference type="PANTHER" id="PTHR30055:SF234">
    <property type="entry name" value="HTH-TYPE TRANSCRIPTIONAL REGULATOR BETI"/>
    <property type="match status" value="1"/>
</dbReference>
<evidence type="ECO:0000256" key="3">
    <source>
        <dbReference type="ARBA" id="ARBA00023163"/>
    </source>
</evidence>
<evidence type="ECO:0000256" key="2">
    <source>
        <dbReference type="ARBA" id="ARBA00023125"/>
    </source>
</evidence>
<evidence type="ECO:0000313" key="8">
    <source>
        <dbReference type="Proteomes" id="UP001223978"/>
    </source>
</evidence>